<organism evidence="1 2">
    <name type="scientific">Plesiocystis pacifica SIR-1</name>
    <dbReference type="NCBI Taxonomy" id="391625"/>
    <lineage>
        <taxon>Bacteria</taxon>
        <taxon>Pseudomonadati</taxon>
        <taxon>Myxococcota</taxon>
        <taxon>Polyangia</taxon>
        <taxon>Nannocystales</taxon>
        <taxon>Nannocystaceae</taxon>
        <taxon>Plesiocystis</taxon>
    </lineage>
</organism>
<dbReference type="RefSeq" id="WP_006975283.1">
    <property type="nucleotide sequence ID" value="NZ_ABCS01000087.1"/>
</dbReference>
<dbReference type="STRING" id="391625.PPSIR1_29026"/>
<dbReference type="EMBL" id="ABCS01000087">
    <property type="protein sequence ID" value="EDM75585.1"/>
    <property type="molecule type" value="Genomic_DNA"/>
</dbReference>
<dbReference type="Proteomes" id="UP000005801">
    <property type="component" value="Unassembled WGS sequence"/>
</dbReference>
<keyword evidence="2" id="KW-1185">Reference proteome</keyword>
<dbReference type="PROSITE" id="PS51257">
    <property type="entry name" value="PROKAR_LIPOPROTEIN"/>
    <property type="match status" value="1"/>
</dbReference>
<proteinExistence type="predicted"/>
<dbReference type="OrthoDB" id="5507471at2"/>
<comment type="caution">
    <text evidence="1">The sequence shown here is derived from an EMBL/GenBank/DDBJ whole genome shotgun (WGS) entry which is preliminary data.</text>
</comment>
<name>A6GEZ3_9BACT</name>
<protein>
    <recommendedName>
        <fullName evidence="3">Lipoprotein</fullName>
    </recommendedName>
</protein>
<reference evidence="1 2" key="1">
    <citation type="submission" date="2007-06" db="EMBL/GenBank/DDBJ databases">
        <authorList>
            <person name="Shimkets L."/>
            <person name="Ferriera S."/>
            <person name="Johnson J."/>
            <person name="Kravitz S."/>
            <person name="Beeson K."/>
            <person name="Sutton G."/>
            <person name="Rogers Y.-H."/>
            <person name="Friedman R."/>
            <person name="Frazier M."/>
            <person name="Venter J.C."/>
        </authorList>
    </citation>
    <scope>NUCLEOTIDE SEQUENCE [LARGE SCALE GENOMIC DNA]</scope>
    <source>
        <strain evidence="1 2">SIR-1</strain>
    </source>
</reference>
<sequence length="291" mass="31655">MSARATTVALACAALVLGACEGKQTEPGTGAPVELKQPAPPLPQTRAEFLAEVYPLPEGAPGLELRYEVRGEVAEGTYLIQMKPGGYRRESWKVRWQGIDNPMADEEAVRPLISEGATLVTPSHIWTARKGDPGELRSNHLETFASAWYSLADDQKASTMAAIREWQSVLAKERLANPGELATVHGVSCLQTRIAAQNLCMWEEAGVFLRYEGAVFNVELVSLDRNPELDEDLFEIPVEAASRAERVEVEPLAHEAILDELTQGKYEAMTGLVAPGTLDALGAMQPPKPKP</sequence>
<gene>
    <name evidence="1" type="ORF">PPSIR1_29026</name>
</gene>
<evidence type="ECO:0008006" key="3">
    <source>
        <dbReference type="Google" id="ProtNLM"/>
    </source>
</evidence>
<evidence type="ECO:0000313" key="2">
    <source>
        <dbReference type="Proteomes" id="UP000005801"/>
    </source>
</evidence>
<accession>A6GEZ3</accession>
<evidence type="ECO:0000313" key="1">
    <source>
        <dbReference type="EMBL" id="EDM75585.1"/>
    </source>
</evidence>
<dbReference type="AlphaFoldDB" id="A6GEZ3"/>